<evidence type="ECO:0000313" key="3">
    <source>
        <dbReference type="Proteomes" id="UP000692954"/>
    </source>
</evidence>
<dbReference type="CDD" id="cd00064">
    <property type="entry name" value="FU"/>
    <property type="match status" value="1"/>
</dbReference>
<feature type="transmembrane region" description="Helical" evidence="1">
    <location>
        <begin position="2408"/>
        <end position="2428"/>
    </location>
</feature>
<feature type="transmembrane region" description="Helical" evidence="1">
    <location>
        <begin position="2722"/>
        <end position="2745"/>
    </location>
</feature>
<dbReference type="EMBL" id="CAJJDN010000091">
    <property type="protein sequence ID" value="CAD8108641.1"/>
    <property type="molecule type" value="Genomic_DNA"/>
</dbReference>
<feature type="transmembrane region" description="Helical" evidence="1">
    <location>
        <begin position="2552"/>
        <end position="2578"/>
    </location>
</feature>
<dbReference type="Proteomes" id="UP000692954">
    <property type="component" value="Unassembled WGS sequence"/>
</dbReference>
<organism evidence="2 3">
    <name type="scientific">Paramecium sonneborni</name>
    <dbReference type="NCBI Taxonomy" id="65129"/>
    <lineage>
        <taxon>Eukaryota</taxon>
        <taxon>Sar</taxon>
        <taxon>Alveolata</taxon>
        <taxon>Ciliophora</taxon>
        <taxon>Intramacronucleata</taxon>
        <taxon>Oligohymenophorea</taxon>
        <taxon>Peniculida</taxon>
        <taxon>Parameciidae</taxon>
        <taxon>Paramecium</taxon>
    </lineage>
</organism>
<sequence length="2808" mass="328772">MKITSSFYLIFLAVELSICWIINNLSTYHPLAVIEIINDEQFEILQNGFGIWSKYQPLSNFEQIGEIGQLDSYCFHLFRIEDRITNELHFVYYECITFETKTIKKYFQFLSHDGSNFKEEILINDSIYESTWYFGGILQISSENLIFIPIYKEKNQIFLKLITSGFLSNENNYNLIIGGDFQVNRDSQLYTFENRFLSSFPGQIIYIEDGYFFQTDYYFEMIEQLQINACSCKSNLISLINDLKIEKQDQYEFISEKPNCQQFILSVWIKIHEIHLIENEFYYQLMRLSGNFQDPQMVDANLCAFQLFYKISQLENQIIITTYSYTFPSINIDFSNNPFLKTQTLNIDWDIQQLWHYILVEKKESSIQMQVIFYKGVNQKEFNLSFEVMQFNNVQFKLLIGNIFQSEKNFLEVQVVGIEFINCPDDNKQKIGCHPTCKECDGPTKNDCLSCFESKNRKYLEDFKECVCWYGTIDQDYQCNNYQALQYTLMKEELINEQCKYGFFEYDANCYQCPSIINANFITCLECIQDPKKWAQKLICQTTLIIDKNGNAVQYLQNVQQKYYLIGNDLLYCPHCDLIGPFQSEIESIQEFNSYCKSSQSIHDVCYFCGYDCGEFKASPIHSSTMIKTDFQTQAPWFYNQKICDPPNFIDFTEKCVDCKIKNCLYCFNYLESDPTKTTLGFQEQYSLIDEEIKVGCAQCIEGFIYEFQTGKCINQRPSQENCLRSYINLKNQEICTLSAIDDFNIAFEIINCQSYILYCQQCIKTIYSTLKCLICEDNFYTSSKTGVCQKCNLPYTKKCFFDNYLDPWKWQVQGFTIQFLPNRPIFTKSVIRPHVIATECIEGYQILFESCQKYCDQDCVVCKSFQNQRFDCSKCSLNYYKERIISVDNGKCIQCPQLCQICQNRSIQEIKELNPYFIITPENLIYTQKCIQKIPLELVHLDSNQLVAQYCFENNCNYYLEYQYNLTDCNHLDDINFYLKNYFQYLYPNEIGLQKIKLIVQVTEYCLFYYTKIYIENYFKELIFSIKQSSLKFQNFNYPLIMRLPFWLQISKFDSIILSQLQFSISSELTLIFGNNNSSIDLKILDTVFYSSLNTPAQIQIQADKLLNLHLQNISILNINIENSLIFNINFSDYGQDFIITNFLLRNCILTNSTLFNFQNSLKSITIENIIIDSCKFYNSAFANFNQKEFSKTLFNEVSIINSLFQNSNFICSFEKMSLNISNISIQKNQILNTNFIIFNSNLYCNNIFLKDNNLIWFKFISQSQSLTQDQEILINNIQISGNTVNHFFIYITEQKQTLSQRIIQLINFYFEENIISCSQEQYLLIINCFNLTMQNIFLRNTTNFEFISIFATPFINIINIIYENQIQKLKVRIQPDCFENCIPHSSLLFISGFANITLNQIQIINSFSIDKSIISIQSNPLILLTKQKEYIKIKDMLINGNILIKLNQGTIISLIEVTSTKFQIIEIENLNFFENVFHQYYEDLSETFASLLYVDSGPSFIVIKNINCSNNSITNSSSGYISIFSNEIQIENFQAIYHNYIDQKFWIQYYEIQIMGNFNQKEISYIISKIYQFENIRGSLQILANKFTLYYGSFSYIQAKGSSIFNINLLRQGIVIISNCSITHVYNSYISNFQNDGVITINAKKSQFTLYLQNLTLKDVINKLSSSILTIYPSPSQNIIHLKNIFVKNCFSLINQILNFEFDLKNAQKNIVKIENFRIFQLENALQIFLQSVGKLNQIDLQKMINNNAIMNFLGCSLTLNEIQMDGIIMSSVLKITDSEKLSIRNLLFINILTFYPLHLIEMQQSNIVQSKMYLNNIKIQNLNDFQFTNYDYYYFNYNHIDVNLDQCSLISNYLDEQIQKNELVQTFFEEIRSNSNQNGSLIKVKSLTNQTIVSFNKIFILNNNCQYCYEGLLFFDISAFKKIQISELFCIKNFINNYGCILAKSNRKIESKIQIDYSSFISNNGRQGSGLFIQNLKVKLSNSKIINNTASSIGGGFYFEEGSERFTIQSSIICNNKAALAGGIYLNGNSSLSQNNFIQSFLLFNEAQLSSDNLNELPTRLILQINLQEMFSQEHQIEQNPYQILKLRPFYIISQGSVIQSNFLLIPSGQQIQNYQLYNSKLQKYQSYLDEFTIMLKNSMNEKLITFDNSTCKIYQQIFDIQSSKVIELTQISIIHFNQDTKSFNLSSLEFNLDPYLQDNKIYEILIYCNTQYQQESLAYRIRVNSFLCQLGEFYIFSGCQRCKSEQGFYSVTYNTTKCSIFDKNKFEAITSNRIQLKPGFWRPNQISDFVEYCYKNPINCLGGWNVGNDLCSIGHLGGYCEECDRFNIRGDGKFFKNQQQVDCQQCQELSSRLLTFFLLSIWAVVSTLLTIKSIEKSNQLFTQLKIRQNFTEILFKLNQDHESILLKLFLNYLWVFSLIFTFNINFSFQLNFIKQSNDTSYFMANYFECFLAEISVMELMYSRILVMLGLMISQIVIIFIGFQIISLFKKSKFHSRIITIACLYLYIQNYASLINQFFLILAVRKISNLSYISGDVSLIYGSQNHITWIYAFAIPGSILVGLILPVSLFLILYINQDKHNKISFRRHIGYLFNEYTKKNYFWEMIKLWKKTIIIIILIYFESDIFLKASILGLCLLVYQLTAQYYKPYILTKFNIYDIQSGQLCSIALFLAVVKYTCKQQGQSNLEIIIQTIIILNGVILSYPFIVNILRVYYSKYRLPILSLLLYAFQILRPNFIFTKFLKKKLDFLRQKEDKVKTNIKNLKKVLFQRNLENLSVKNSCLQRAKSQANSLKITIASNLLKDNQ</sequence>
<dbReference type="PANTHER" id="PTHR11319:SF35">
    <property type="entry name" value="OUTER MEMBRANE PROTEIN PMPC-RELATED"/>
    <property type="match status" value="1"/>
</dbReference>
<evidence type="ECO:0000313" key="2">
    <source>
        <dbReference type="EMBL" id="CAD8108641.1"/>
    </source>
</evidence>
<proteinExistence type="predicted"/>
<keyword evidence="3" id="KW-1185">Reference proteome</keyword>
<feature type="transmembrane region" description="Helical" evidence="1">
    <location>
        <begin position="2691"/>
        <end position="2710"/>
    </location>
</feature>
<feature type="transmembrane region" description="Helical" evidence="1">
    <location>
        <begin position="2501"/>
        <end position="2527"/>
    </location>
</feature>
<feature type="transmembrane region" description="Helical" evidence="1">
    <location>
        <begin position="2616"/>
        <end position="2642"/>
    </location>
</feature>
<evidence type="ECO:0000256" key="1">
    <source>
        <dbReference type="SAM" id="Phobius"/>
    </source>
</evidence>
<dbReference type="PANTHER" id="PTHR11319">
    <property type="entry name" value="G PROTEIN-COUPLED RECEPTOR-RELATED"/>
    <property type="match status" value="1"/>
</dbReference>
<gene>
    <name evidence="2" type="ORF">PSON_ATCC_30995.1.T0910174</name>
</gene>
<evidence type="ECO:0008006" key="4">
    <source>
        <dbReference type="Google" id="ProtNLM"/>
    </source>
</evidence>
<protein>
    <recommendedName>
        <fullName evidence="4">Transmembrane protein</fullName>
    </recommendedName>
</protein>
<accession>A0A8S1Q027</accession>
<keyword evidence="1" id="KW-1133">Transmembrane helix</keyword>
<reference evidence="2" key="1">
    <citation type="submission" date="2021-01" db="EMBL/GenBank/DDBJ databases">
        <authorList>
            <consortium name="Genoscope - CEA"/>
            <person name="William W."/>
        </authorList>
    </citation>
    <scope>NUCLEOTIDE SEQUENCE</scope>
</reference>
<dbReference type="InterPro" id="IPR006212">
    <property type="entry name" value="Furin_repeat"/>
</dbReference>
<name>A0A8S1Q027_9CILI</name>
<keyword evidence="1" id="KW-0472">Membrane</keyword>
<feature type="transmembrane region" description="Helical" evidence="1">
    <location>
        <begin position="2468"/>
        <end position="2489"/>
    </location>
</feature>
<feature type="transmembrane region" description="Helical" evidence="1">
    <location>
        <begin position="2662"/>
        <end position="2679"/>
    </location>
</feature>
<keyword evidence="1" id="KW-0812">Transmembrane</keyword>
<comment type="caution">
    <text evidence="2">The sequence shown here is derived from an EMBL/GenBank/DDBJ whole genome shotgun (WGS) entry which is preliminary data.</text>
</comment>